<organism evidence="3 4">
    <name type="scientific">Stylophora pistillata</name>
    <name type="common">Smooth cauliflower coral</name>
    <dbReference type="NCBI Taxonomy" id="50429"/>
    <lineage>
        <taxon>Eukaryota</taxon>
        <taxon>Metazoa</taxon>
        <taxon>Cnidaria</taxon>
        <taxon>Anthozoa</taxon>
        <taxon>Hexacorallia</taxon>
        <taxon>Scleractinia</taxon>
        <taxon>Astrocoeniina</taxon>
        <taxon>Pocilloporidae</taxon>
        <taxon>Stylophora</taxon>
    </lineage>
</organism>
<comment type="caution">
    <text evidence="3">The sequence shown here is derived from an EMBL/GenBank/DDBJ whole genome shotgun (WGS) entry which is preliminary data.</text>
</comment>
<feature type="region of interest" description="Disordered" evidence="2">
    <location>
        <begin position="734"/>
        <end position="758"/>
    </location>
</feature>
<accession>A0A2B4SDD7</accession>
<feature type="compositionally biased region" description="Basic and acidic residues" evidence="2">
    <location>
        <begin position="737"/>
        <end position="750"/>
    </location>
</feature>
<dbReference type="AlphaFoldDB" id="A0A2B4SDD7"/>
<keyword evidence="1" id="KW-0175">Coiled coil</keyword>
<evidence type="ECO:0000256" key="2">
    <source>
        <dbReference type="SAM" id="MobiDB-lite"/>
    </source>
</evidence>
<feature type="compositionally biased region" description="Polar residues" evidence="2">
    <location>
        <begin position="1091"/>
        <end position="1101"/>
    </location>
</feature>
<sequence>MNWNTPGAEAFPPKVLNFYRLVFFVVHILPQVMQEVWKKLMDLSLTFHSFDAAQAVRDVGPVKNGTVIHLERDCVSLFKAILNTKVHAQPNKSGELSSLHELYVKPCSGKFHDSIQSPTGNKAETVALVVDQLRLLQNAICREAETEMVDEDKFDYLITLARDAFKALDLDVSLIDKFVKLSEEDFPSEKCKQLQERLKAESYYAGQIKDLIVNFIEVKSEDQNETCRPNFQCICDEQHNESLLSVGSTASLNSLPASPSDARANIPDYPPKWSPSAFEEVSIELKENTDHTRTPFDASPKLLADDEGMSRNEEGLQTKEDHNEAGNVSVDDGIEKSDQEGQQSEQCNGTCPCCGRNSIVISQCNDRVNAANSLIIQLQDDVIAYQDQCPKQEDDISQLKEKLTKIEEEKQGLEAEVGRQLFLESKEKRRTEKIFQWLDEHAHEQSMLVKARGASYEGELLHGAGSIDRSEQLITSSDENGDFFGRDTFSCLEGNLGDEGPDRSLNEADETFDELEEFGESSETSVCNYSNGNTYNNGSDFTSSNLNANDLPDSNSVTGISNSRLSTESCDSVSSLSQSSINSADNALPSTGDTCSITTTLNFDQAGKAWESSGKNVFDVMSSGMENQERSLSSFIANKDFESEEVKSGCAANCAREREDLTSFNGFCNGDLVDGPVSIPNRTQGSLKQVAVPSANQGPLPHRDTTQNQNLSGAVTAHQIDTVIIQGDCYSSNQSNKWEHSGARPRDRPPKGNRSLEPTSLYSSLVDLVPRQVSGVANAFLARHSEDKDLHESLYYNDAERMLGEEVSLQGANSYIGGMSNLANLNRAKLYPGDCQVVPRPDPTYYPSYSSVFPLTGGASIRGNGEDGNLLLNSIFNCNSVLLPGSLYSYVGGNTSTTQTDMSTNYVANDFALDTREPQLLQDEQFSSLHRSDILLSGLTGSRLTSDVTGITRTQMTHSVLGTQNNLGLTGTTSILPSESLQMQASGSAQTYGNQPNASTVVLTSSLAARADGSDSILLSGLEPGRSTNMSPVSSIRNGVNTSGQRIVNNALNTVGGHLASGTYREGNSNGSSSDSCLTSGANIGGDQDQHSGQSEGSAPNRNYGIESAESTDNSLLELEQQFVFLAVPTSIHATVAITIPKNVTMRKLKQVMQLTLNAAIVIMNKRLVKTVPSVVAVEQRCQLIFVESASILQALTKTPIIVRNVGYVGYTKTNLSIVMCVMYVLTSVCKENTSVDQTLAMMNVVFVLSRTCPVCRHPLYSPAPE</sequence>
<feature type="region of interest" description="Disordered" evidence="2">
    <location>
        <begin position="287"/>
        <end position="348"/>
    </location>
</feature>
<feature type="compositionally biased region" description="Basic and acidic residues" evidence="2">
    <location>
        <begin position="308"/>
        <end position="324"/>
    </location>
</feature>
<feature type="region of interest" description="Disordered" evidence="2">
    <location>
        <begin position="1017"/>
        <end position="1042"/>
    </location>
</feature>
<evidence type="ECO:0000313" key="4">
    <source>
        <dbReference type="Proteomes" id="UP000225706"/>
    </source>
</evidence>
<evidence type="ECO:0000313" key="3">
    <source>
        <dbReference type="EMBL" id="PFX26608.1"/>
    </source>
</evidence>
<reference evidence="4" key="1">
    <citation type="journal article" date="2017" name="bioRxiv">
        <title>Comparative analysis of the genomes of Stylophora pistillata and Acropora digitifera provides evidence for extensive differences between species of corals.</title>
        <authorList>
            <person name="Voolstra C.R."/>
            <person name="Li Y."/>
            <person name="Liew Y.J."/>
            <person name="Baumgarten S."/>
            <person name="Zoccola D."/>
            <person name="Flot J.-F."/>
            <person name="Tambutte S."/>
            <person name="Allemand D."/>
            <person name="Aranda M."/>
        </authorList>
    </citation>
    <scope>NUCLEOTIDE SEQUENCE [LARGE SCALE GENOMIC DNA]</scope>
</reference>
<dbReference type="EMBL" id="LSMT01000122">
    <property type="protein sequence ID" value="PFX26608.1"/>
    <property type="molecule type" value="Genomic_DNA"/>
</dbReference>
<gene>
    <name evidence="3" type="ORF">AWC38_SpisGene8729</name>
</gene>
<evidence type="ECO:0000256" key="1">
    <source>
        <dbReference type="SAM" id="Coils"/>
    </source>
</evidence>
<protein>
    <submittedName>
        <fullName evidence="3">Uncharacterized protein</fullName>
    </submittedName>
</protein>
<dbReference type="Proteomes" id="UP000225706">
    <property type="component" value="Unassembled WGS sequence"/>
</dbReference>
<keyword evidence="4" id="KW-1185">Reference proteome</keyword>
<proteinExistence type="predicted"/>
<feature type="compositionally biased region" description="Polar residues" evidence="2">
    <location>
        <begin position="1066"/>
        <end position="1082"/>
    </location>
</feature>
<name>A0A2B4SDD7_STYPI</name>
<feature type="coiled-coil region" evidence="1">
    <location>
        <begin position="389"/>
        <end position="416"/>
    </location>
</feature>
<feature type="region of interest" description="Disordered" evidence="2">
    <location>
        <begin position="1063"/>
        <end position="1107"/>
    </location>
</feature>
<feature type="compositionally biased region" description="Polar residues" evidence="2">
    <location>
        <begin position="1026"/>
        <end position="1042"/>
    </location>
</feature>